<keyword evidence="4" id="KW-1185">Reference proteome</keyword>
<name>A0A9P9AJ12_9HYPO</name>
<gene>
    <name evidence="3" type="ORF">B0T10DRAFT_416845</name>
</gene>
<reference evidence="3 4" key="1">
    <citation type="journal article" date="2021" name="Nat. Commun.">
        <title>Genetic determinants of endophytism in the Arabidopsis root mycobiome.</title>
        <authorList>
            <person name="Mesny F."/>
            <person name="Miyauchi S."/>
            <person name="Thiergart T."/>
            <person name="Pickel B."/>
            <person name="Atanasova L."/>
            <person name="Karlsson M."/>
            <person name="Huettel B."/>
            <person name="Barry K.W."/>
            <person name="Haridas S."/>
            <person name="Chen C."/>
            <person name="Bauer D."/>
            <person name="Andreopoulos W."/>
            <person name="Pangilinan J."/>
            <person name="LaButti K."/>
            <person name="Riley R."/>
            <person name="Lipzen A."/>
            <person name="Clum A."/>
            <person name="Drula E."/>
            <person name="Henrissat B."/>
            <person name="Kohler A."/>
            <person name="Grigoriev I.V."/>
            <person name="Martin F.M."/>
            <person name="Hacquard S."/>
        </authorList>
    </citation>
    <scope>NUCLEOTIDE SEQUENCE [LARGE SCALE GENOMIC DNA]</scope>
    <source>
        <strain evidence="3 4">MPI-CAGE-CH-0241</strain>
    </source>
</reference>
<evidence type="ECO:0000313" key="3">
    <source>
        <dbReference type="EMBL" id="KAH6871876.1"/>
    </source>
</evidence>
<evidence type="ECO:0000256" key="2">
    <source>
        <dbReference type="SAM" id="SignalP"/>
    </source>
</evidence>
<dbReference type="AlphaFoldDB" id="A0A9P9AJ12"/>
<dbReference type="EMBL" id="JAGPYM010000049">
    <property type="protein sequence ID" value="KAH6871876.1"/>
    <property type="molecule type" value="Genomic_DNA"/>
</dbReference>
<evidence type="ECO:0000256" key="1">
    <source>
        <dbReference type="SAM" id="MobiDB-lite"/>
    </source>
</evidence>
<sequence length="341" mass="37529">MSRLLSVTLVLSTWTIEIANCVVLSEPTQRSSIGYHEQPPAPTQLIEALEFHVRIRKLEDHIFTVTVAPDSTCGFVSGHPGIAITCENGQKCVWEHEYVKGIMCGVDPEAEVHFPCVEREVALNPELCNNVCQSDRFRLRCTDTASPYCRTYAYPGGVHDFRCETTTELRPQSVSVTHAEQEDRNLLTTLISKGSFVTSRDSITVLLTSSAATAPPPNNEDNESPNIGTIVGRIIGCFTVLSLLDLGIWLVQRSKRRHSPSAQQAPVHVLPMQQAPLLAPQDNPTIVPPGVTSPVRSELPDSTMTVPTATSSTLQPNWVNHSPERENTDYYEMSGDNGPRT</sequence>
<dbReference type="OrthoDB" id="5347452at2759"/>
<comment type="caution">
    <text evidence="3">The sequence shown here is derived from an EMBL/GenBank/DDBJ whole genome shotgun (WGS) entry which is preliminary data.</text>
</comment>
<dbReference type="Proteomes" id="UP000777438">
    <property type="component" value="Unassembled WGS sequence"/>
</dbReference>
<accession>A0A9P9AJ12</accession>
<organism evidence="3 4">
    <name type="scientific">Thelonectria olida</name>
    <dbReference type="NCBI Taxonomy" id="1576542"/>
    <lineage>
        <taxon>Eukaryota</taxon>
        <taxon>Fungi</taxon>
        <taxon>Dikarya</taxon>
        <taxon>Ascomycota</taxon>
        <taxon>Pezizomycotina</taxon>
        <taxon>Sordariomycetes</taxon>
        <taxon>Hypocreomycetidae</taxon>
        <taxon>Hypocreales</taxon>
        <taxon>Nectriaceae</taxon>
        <taxon>Thelonectria</taxon>
    </lineage>
</organism>
<feature type="signal peptide" evidence="2">
    <location>
        <begin position="1"/>
        <end position="21"/>
    </location>
</feature>
<feature type="compositionally biased region" description="Polar residues" evidence="1">
    <location>
        <begin position="300"/>
        <end position="320"/>
    </location>
</feature>
<evidence type="ECO:0000313" key="4">
    <source>
        <dbReference type="Proteomes" id="UP000777438"/>
    </source>
</evidence>
<protein>
    <submittedName>
        <fullName evidence="3">Uncharacterized protein</fullName>
    </submittedName>
</protein>
<feature type="region of interest" description="Disordered" evidence="1">
    <location>
        <begin position="279"/>
        <end position="341"/>
    </location>
</feature>
<keyword evidence="2" id="KW-0732">Signal</keyword>
<proteinExistence type="predicted"/>
<feature type="chain" id="PRO_5040143305" evidence="2">
    <location>
        <begin position="22"/>
        <end position="341"/>
    </location>
</feature>